<keyword evidence="2" id="KW-0032">Aminotransferase</keyword>
<dbReference type="Gene3D" id="3.40.640.10">
    <property type="entry name" value="Type I PLP-dependent aspartate aminotransferase-like (Major domain)"/>
    <property type="match status" value="1"/>
</dbReference>
<keyword evidence="3" id="KW-0808">Transferase</keyword>
<sequence>MDSLHLYPEIAATELIARLAARLAVNPEEIALGSGSAEVVTQLIAAAAGEGDEVIFAWRSFEAYPRLVQIAGATPVPIALTSEGRHDLPAMAAAVTDRTKLILVCSPNNPTGTCVMKDELDSFLQTVPREVLVVIDEAYVHFNNGEGTADGLDFFRRYENVAVLHTFSKAYGLAGLRVGYAIAPEQITANLRRVALPFGVTALAQKAALVSLDAEAELRERVDYVISERSRVADALRDGGWSTFDSFGNFIWLRTGERTAFVHQQLWERGVLARAFIGEGIRVTVGNSEMNDVFLTAMRTLSSLREYDTTE</sequence>
<comment type="cofactor">
    <cofactor evidence="1 5">
        <name>pyridoxal 5'-phosphate</name>
        <dbReference type="ChEBI" id="CHEBI:597326"/>
    </cofactor>
</comment>
<evidence type="ECO:0000256" key="4">
    <source>
        <dbReference type="ARBA" id="ARBA00022898"/>
    </source>
</evidence>
<dbReference type="InterPro" id="IPR015424">
    <property type="entry name" value="PyrdxlP-dep_Trfase"/>
</dbReference>
<dbReference type="Gene3D" id="3.90.1150.10">
    <property type="entry name" value="Aspartate Aminotransferase, domain 1"/>
    <property type="match status" value="1"/>
</dbReference>
<dbReference type="InterPro" id="IPR015421">
    <property type="entry name" value="PyrdxlP-dep_Trfase_major"/>
</dbReference>
<dbReference type="InterPro" id="IPR024892">
    <property type="entry name" value="ArAT"/>
</dbReference>
<keyword evidence="4 5" id="KW-0663">Pyridoxal phosphate</keyword>
<organism evidence="7 8">
    <name type="scientific">Microbacterium kribbense</name>
    <dbReference type="NCBI Taxonomy" id="433645"/>
    <lineage>
        <taxon>Bacteria</taxon>
        <taxon>Bacillati</taxon>
        <taxon>Actinomycetota</taxon>
        <taxon>Actinomycetes</taxon>
        <taxon>Micrococcales</taxon>
        <taxon>Microbacteriaceae</taxon>
        <taxon>Microbacterium</taxon>
    </lineage>
</organism>
<evidence type="ECO:0000259" key="6">
    <source>
        <dbReference type="Pfam" id="PF00155"/>
    </source>
</evidence>
<evidence type="ECO:0000256" key="3">
    <source>
        <dbReference type="ARBA" id="ARBA00022679"/>
    </source>
</evidence>
<evidence type="ECO:0000256" key="2">
    <source>
        <dbReference type="ARBA" id="ARBA00022576"/>
    </source>
</evidence>
<evidence type="ECO:0000313" key="8">
    <source>
        <dbReference type="Proteomes" id="UP001500540"/>
    </source>
</evidence>
<dbReference type="InterPro" id="IPR001917">
    <property type="entry name" value="Aminotrans_II_pyridoxalP_BS"/>
</dbReference>
<dbReference type="CDD" id="cd00609">
    <property type="entry name" value="AAT_like"/>
    <property type="match status" value="1"/>
</dbReference>
<dbReference type="Pfam" id="PF00155">
    <property type="entry name" value="Aminotran_1_2"/>
    <property type="match status" value="1"/>
</dbReference>
<proteinExistence type="inferred from homology"/>
<gene>
    <name evidence="7" type="primary">hisC_1</name>
    <name evidence="7" type="ORF">GCM10022240_02320</name>
</gene>
<dbReference type="InterPro" id="IPR004839">
    <property type="entry name" value="Aminotransferase_I/II_large"/>
</dbReference>
<evidence type="ECO:0000313" key="7">
    <source>
        <dbReference type="EMBL" id="GAA3752817.1"/>
    </source>
</evidence>
<reference evidence="8" key="1">
    <citation type="journal article" date="2019" name="Int. J. Syst. Evol. Microbiol.">
        <title>The Global Catalogue of Microorganisms (GCM) 10K type strain sequencing project: providing services to taxonomists for standard genome sequencing and annotation.</title>
        <authorList>
            <consortium name="The Broad Institute Genomics Platform"/>
            <consortium name="The Broad Institute Genome Sequencing Center for Infectious Disease"/>
            <person name="Wu L."/>
            <person name="Ma J."/>
        </authorList>
    </citation>
    <scope>NUCLEOTIDE SEQUENCE [LARGE SCALE GENOMIC DNA]</scope>
    <source>
        <strain evidence="8">JCM 16950</strain>
    </source>
</reference>
<evidence type="ECO:0000256" key="1">
    <source>
        <dbReference type="ARBA" id="ARBA00001933"/>
    </source>
</evidence>
<feature type="domain" description="Aminotransferase class I/classII large" evidence="6">
    <location>
        <begin position="3"/>
        <end position="297"/>
    </location>
</feature>
<dbReference type="InterPro" id="IPR050106">
    <property type="entry name" value="HistidinolP_aminotransfase"/>
</dbReference>
<dbReference type="InterPro" id="IPR015422">
    <property type="entry name" value="PyrdxlP-dep_Trfase_small"/>
</dbReference>
<accession>A0ABP7G361</accession>
<comment type="similarity">
    <text evidence="5">Belongs to the class-II pyridoxal-phosphate-dependent aminotransferase family.</text>
</comment>
<evidence type="ECO:0000256" key="5">
    <source>
        <dbReference type="RuleBase" id="RU003693"/>
    </source>
</evidence>
<dbReference type="NCBIfam" id="NF002878">
    <property type="entry name" value="PRK03321.1"/>
    <property type="match status" value="1"/>
</dbReference>
<comment type="caution">
    <text evidence="7">The sequence shown here is derived from an EMBL/GenBank/DDBJ whole genome shotgun (WGS) entry which is preliminary data.</text>
</comment>
<dbReference type="PROSITE" id="PS00599">
    <property type="entry name" value="AA_TRANSFER_CLASS_2"/>
    <property type="match status" value="1"/>
</dbReference>
<protein>
    <submittedName>
        <fullName evidence="7">Histidinol-phosphate transaminase</fullName>
    </submittedName>
</protein>
<dbReference type="EMBL" id="BAABAF010000001">
    <property type="protein sequence ID" value="GAA3752817.1"/>
    <property type="molecule type" value="Genomic_DNA"/>
</dbReference>
<dbReference type="PANTHER" id="PTHR43643:SF3">
    <property type="entry name" value="HISTIDINOL-PHOSPHATE AMINOTRANSFERASE"/>
    <property type="match status" value="1"/>
</dbReference>
<dbReference type="PANTHER" id="PTHR43643">
    <property type="entry name" value="HISTIDINOL-PHOSPHATE AMINOTRANSFERASE 2"/>
    <property type="match status" value="1"/>
</dbReference>
<dbReference type="Proteomes" id="UP001500540">
    <property type="component" value="Unassembled WGS sequence"/>
</dbReference>
<name>A0ABP7G361_9MICO</name>
<keyword evidence="8" id="KW-1185">Reference proteome</keyword>
<dbReference type="SUPFAM" id="SSF53383">
    <property type="entry name" value="PLP-dependent transferases"/>
    <property type="match status" value="1"/>
</dbReference>